<dbReference type="NCBIfam" id="TIGR00231">
    <property type="entry name" value="small_GTP"/>
    <property type="match status" value="1"/>
</dbReference>
<dbReference type="InterPro" id="IPR005225">
    <property type="entry name" value="Small_GTP-bd"/>
</dbReference>
<dbReference type="PANTHER" id="PTHR23115">
    <property type="entry name" value="TRANSLATION FACTOR"/>
    <property type="match status" value="1"/>
</dbReference>
<dbReference type="GO" id="GO:0003924">
    <property type="term" value="F:GTPase activity"/>
    <property type="evidence" value="ECO:0007669"/>
    <property type="project" value="InterPro"/>
</dbReference>
<evidence type="ECO:0000313" key="4">
    <source>
        <dbReference type="EMBL" id="KKM40534.1"/>
    </source>
</evidence>
<dbReference type="SUPFAM" id="SSF50465">
    <property type="entry name" value="EF-Tu/eEF-1alpha/eIF2-gamma C-terminal domain"/>
    <property type="match status" value="1"/>
</dbReference>
<dbReference type="InterPro" id="IPR027417">
    <property type="entry name" value="P-loop_NTPase"/>
</dbReference>
<dbReference type="InterPro" id="IPR050100">
    <property type="entry name" value="TRAFAC_GTPase_members"/>
</dbReference>
<dbReference type="EMBL" id="LAZR01012107">
    <property type="protein sequence ID" value="KKM40534.1"/>
    <property type="molecule type" value="Genomic_DNA"/>
</dbReference>
<evidence type="ECO:0000259" key="3">
    <source>
        <dbReference type="PROSITE" id="PS51722"/>
    </source>
</evidence>
<sequence length="410" mass="45328">MADNKVLPIVIVGHVDHGKSSLIGRILYDTKSLPADTMSDIRQNFGKEDFELAHLVDCFEEERDKSMTIDTSQIFFETVKRHYVIIDAPGHKEFIKNMITGSSQAEAALIVVDVTTGIEEQTKRHAYILKMLGLEQICVLVNKMDAVSYSKSHFDEISKDATTMCSELGLEPSHIIPLSAKTGAGITNHAKETNWFEGFSAVEALDSFKEISIEKKDLRLPVQDIYTQNGKSLIVGRLEAGNLKRGQQIAILPGEAKTKVKTIEKFQQADIEMSSAGECIGITLEESGSLKRGQVIVDDYSNGSSPTVDDTIEANIFWMVEDTYSIGDSLLFKCATQETACSITRINALFDPAFNLKSDENAKTIKMAEVARVSIKLDEQAVTDNFNYIPEMGRFVLENNEQPVAGGIIL</sequence>
<reference evidence="4" key="1">
    <citation type="journal article" date="2015" name="Nature">
        <title>Complex archaea that bridge the gap between prokaryotes and eukaryotes.</title>
        <authorList>
            <person name="Spang A."/>
            <person name="Saw J.H."/>
            <person name="Jorgensen S.L."/>
            <person name="Zaremba-Niedzwiedzka K."/>
            <person name="Martijn J."/>
            <person name="Lind A.E."/>
            <person name="van Eijk R."/>
            <person name="Schleper C."/>
            <person name="Guy L."/>
            <person name="Ettema T.J."/>
        </authorList>
    </citation>
    <scope>NUCLEOTIDE SEQUENCE</scope>
</reference>
<dbReference type="GO" id="GO:0005525">
    <property type="term" value="F:GTP binding"/>
    <property type="evidence" value="ECO:0007669"/>
    <property type="project" value="UniProtKB-KW"/>
</dbReference>
<dbReference type="PROSITE" id="PS51722">
    <property type="entry name" value="G_TR_2"/>
    <property type="match status" value="1"/>
</dbReference>
<dbReference type="InterPro" id="IPR000795">
    <property type="entry name" value="T_Tr_GTP-bd_dom"/>
</dbReference>
<gene>
    <name evidence="4" type="ORF">LCGC14_1563760</name>
</gene>
<dbReference type="SUPFAM" id="SSF50447">
    <property type="entry name" value="Translation proteins"/>
    <property type="match status" value="1"/>
</dbReference>
<dbReference type="InterPro" id="IPR054696">
    <property type="entry name" value="GTP-eEF1A_C"/>
</dbReference>
<dbReference type="Gene3D" id="3.40.50.300">
    <property type="entry name" value="P-loop containing nucleotide triphosphate hydrolases"/>
    <property type="match status" value="1"/>
</dbReference>
<protein>
    <recommendedName>
        <fullName evidence="3">Tr-type G domain-containing protein</fullName>
    </recommendedName>
</protein>
<accession>A0A0F9LMD2</accession>
<dbReference type="AlphaFoldDB" id="A0A0F9LMD2"/>
<dbReference type="Pfam" id="PF00009">
    <property type="entry name" value="GTP_EFTU"/>
    <property type="match status" value="1"/>
</dbReference>
<proteinExistence type="predicted"/>
<evidence type="ECO:0000256" key="1">
    <source>
        <dbReference type="ARBA" id="ARBA00022741"/>
    </source>
</evidence>
<organism evidence="4">
    <name type="scientific">marine sediment metagenome</name>
    <dbReference type="NCBI Taxonomy" id="412755"/>
    <lineage>
        <taxon>unclassified sequences</taxon>
        <taxon>metagenomes</taxon>
        <taxon>ecological metagenomes</taxon>
    </lineage>
</organism>
<comment type="caution">
    <text evidence="4">The sequence shown here is derived from an EMBL/GenBank/DDBJ whole genome shotgun (WGS) entry which is preliminary data.</text>
</comment>
<dbReference type="InterPro" id="IPR009001">
    <property type="entry name" value="Transl_elong_EF1A/Init_IF2_C"/>
</dbReference>
<evidence type="ECO:0000256" key="2">
    <source>
        <dbReference type="ARBA" id="ARBA00023134"/>
    </source>
</evidence>
<dbReference type="PRINTS" id="PR00315">
    <property type="entry name" value="ELONGATNFCT"/>
</dbReference>
<keyword evidence="1" id="KW-0547">Nucleotide-binding</keyword>
<dbReference type="InterPro" id="IPR009000">
    <property type="entry name" value="Transl_B-barrel_sf"/>
</dbReference>
<keyword evidence="2" id="KW-0342">GTP-binding</keyword>
<dbReference type="Pfam" id="PF22594">
    <property type="entry name" value="GTP-eEF1A_C"/>
    <property type="match status" value="1"/>
</dbReference>
<feature type="domain" description="Tr-type G" evidence="3">
    <location>
        <begin position="4"/>
        <end position="222"/>
    </location>
</feature>
<dbReference type="Gene3D" id="2.40.30.10">
    <property type="entry name" value="Translation factors"/>
    <property type="match status" value="2"/>
</dbReference>
<dbReference type="SUPFAM" id="SSF52540">
    <property type="entry name" value="P-loop containing nucleoside triphosphate hydrolases"/>
    <property type="match status" value="1"/>
</dbReference>
<name>A0A0F9LMD2_9ZZZZ</name>